<evidence type="ECO:0000256" key="2">
    <source>
        <dbReference type="ARBA" id="ARBA00023043"/>
    </source>
</evidence>
<dbReference type="PANTHER" id="PTHR24198">
    <property type="entry name" value="ANKYRIN REPEAT AND PROTEIN KINASE DOMAIN-CONTAINING PROTEIN"/>
    <property type="match status" value="1"/>
</dbReference>
<dbReference type="AlphaFoldDB" id="A0A4S9J8Z8"/>
<name>A0A4S9J8Z8_AURPU</name>
<dbReference type="Pfam" id="PF12796">
    <property type="entry name" value="Ank_2"/>
    <property type="match status" value="1"/>
</dbReference>
<dbReference type="SMART" id="SM00248">
    <property type="entry name" value="ANK"/>
    <property type="match status" value="3"/>
</dbReference>
<dbReference type="PROSITE" id="PS50088">
    <property type="entry name" value="ANK_REPEAT"/>
    <property type="match status" value="2"/>
</dbReference>
<sequence length="454" mass="49949">MTDTELQSRARRHAEETGHEEDPTIDDKAQEEDEQEEGQGQGHEREPEGVMSRISPPTHQDDLCERRRQQNREAQRRFRLKKAKEREAETHTQLAPIPNALSTTSHPINHVARAPIRDGDSCDLLLSPSSISAHGMAVPQENASTSPSSELMTTPVFGMHSQDCLGQNFTLGLNTSLPSLGLGFDFDNLDDLTSGSQSLVGCASSKHDQVHQSVSADMDGSASDDCAWLDDHELALLFRDNQLQQLPKEQHEVTWPDQQSTFALPDIDETRQAASHSSSTPVPEQLRSSHDLSNSLVIDGSYEHRPSLHQTPSDTTPPASRQEHSSTTPKILIPSQPPQPQVSVGPTTYPAFDPQQSLLHIAIESGHEGIVRILLEEGVDINERNSEGSTALHITVQKRQENMLQLLLEKGADVDIADDKGRKPVHLAIASDFQTGLRLLLRHKAATSFTTAQA</sequence>
<dbReference type="InterPro" id="IPR004827">
    <property type="entry name" value="bZIP"/>
</dbReference>
<feature type="region of interest" description="Disordered" evidence="4">
    <location>
        <begin position="304"/>
        <end position="350"/>
    </location>
</feature>
<gene>
    <name evidence="6" type="ORF">D6D24_02937</name>
</gene>
<reference evidence="6 7" key="1">
    <citation type="submission" date="2018-10" db="EMBL/GenBank/DDBJ databases">
        <title>Fifty Aureobasidium pullulans genomes reveal a recombining polyextremotolerant generalist.</title>
        <authorList>
            <person name="Gostincar C."/>
            <person name="Turk M."/>
            <person name="Zajc J."/>
            <person name="Gunde-Cimerman N."/>
        </authorList>
    </citation>
    <scope>NUCLEOTIDE SEQUENCE [LARGE SCALE GENOMIC DNA]</scope>
    <source>
        <strain evidence="6 7">EXF-11318</strain>
    </source>
</reference>
<proteinExistence type="predicted"/>
<dbReference type="Proteomes" id="UP000308014">
    <property type="component" value="Unassembled WGS sequence"/>
</dbReference>
<dbReference type="InterPro" id="IPR002110">
    <property type="entry name" value="Ankyrin_rpt"/>
</dbReference>
<comment type="caution">
    <text evidence="6">The sequence shown here is derived from an EMBL/GenBank/DDBJ whole genome shotgun (WGS) entry which is preliminary data.</text>
</comment>
<feature type="region of interest" description="Disordered" evidence="4">
    <location>
        <begin position="269"/>
        <end position="289"/>
    </location>
</feature>
<feature type="repeat" description="ANK" evidence="3">
    <location>
        <begin position="354"/>
        <end position="386"/>
    </location>
</feature>
<dbReference type="PROSITE" id="PS00036">
    <property type="entry name" value="BZIP_BASIC"/>
    <property type="match status" value="1"/>
</dbReference>
<dbReference type="InterPro" id="IPR036770">
    <property type="entry name" value="Ankyrin_rpt-contain_sf"/>
</dbReference>
<feature type="region of interest" description="Disordered" evidence="4">
    <location>
        <begin position="1"/>
        <end position="92"/>
    </location>
</feature>
<evidence type="ECO:0000313" key="6">
    <source>
        <dbReference type="EMBL" id="THW19260.1"/>
    </source>
</evidence>
<feature type="domain" description="BZIP" evidence="5">
    <location>
        <begin position="66"/>
        <end position="81"/>
    </location>
</feature>
<evidence type="ECO:0000259" key="5">
    <source>
        <dbReference type="PROSITE" id="PS00036"/>
    </source>
</evidence>
<dbReference type="CDD" id="cd14688">
    <property type="entry name" value="bZIP_YAP"/>
    <property type="match status" value="1"/>
</dbReference>
<feature type="compositionally biased region" description="Basic and acidic residues" evidence="4">
    <location>
        <begin position="59"/>
        <end position="76"/>
    </location>
</feature>
<protein>
    <recommendedName>
        <fullName evidence="5">BZIP domain-containing protein</fullName>
    </recommendedName>
</protein>
<evidence type="ECO:0000256" key="3">
    <source>
        <dbReference type="PROSITE-ProRule" id="PRU00023"/>
    </source>
</evidence>
<dbReference type="PROSITE" id="PS50297">
    <property type="entry name" value="ANK_REP_REGION"/>
    <property type="match status" value="2"/>
</dbReference>
<dbReference type="GO" id="GO:0003700">
    <property type="term" value="F:DNA-binding transcription factor activity"/>
    <property type="evidence" value="ECO:0007669"/>
    <property type="project" value="InterPro"/>
</dbReference>
<feature type="compositionally biased region" description="Basic and acidic residues" evidence="4">
    <location>
        <begin position="13"/>
        <end position="28"/>
    </location>
</feature>
<keyword evidence="1" id="KW-0677">Repeat</keyword>
<dbReference type="PANTHER" id="PTHR24198:SF165">
    <property type="entry name" value="ANKYRIN REPEAT-CONTAINING PROTEIN-RELATED"/>
    <property type="match status" value="1"/>
</dbReference>
<feature type="compositionally biased region" description="Polar residues" evidence="4">
    <location>
        <begin position="272"/>
        <end position="282"/>
    </location>
</feature>
<accession>A0A4S9J8Z8</accession>
<dbReference type="SUPFAM" id="SSF48403">
    <property type="entry name" value="Ankyrin repeat"/>
    <property type="match status" value="1"/>
</dbReference>
<dbReference type="EMBL" id="QZAJ01000069">
    <property type="protein sequence ID" value="THW19260.1"/>
    <property type="molecule type" value="Genomic_DNA"/>
</dbReference>
<evidence type="ECO:0000256" key="1">
    <source>
        <dbReference type="ARBA" id="ARBA00022737"/>
    </source>
</evidence>
<feature type="compositionally biased region" description="Polar residues" evidence="4">
    <location>
        <begin position="308"/>
        <end position="329"/>
    </location>
</feature>
<dbReference type="Gene3D" id="1.25.40.20">
    <property type="entry name" value="Ankyrin repeat-containing domain"/>
    <property type="match status" value="1"/>
</dbReference>
<evidence type="ECO:0000313" key="7">
    <source>
        <dbReference type="Proteomes" id="UP000308014"/>
    </source>
</evidence>
<organism evidence="6 7">
    <name type="scientific">Aureobasidium pullulans</name>
    <name type="common">Black yeast</name>
    <name type="synonym">Pullularia pullulans</name>
    <dbReference type="NCBI Taxonomy" id="5580"/>
    <lineage>
        <taxon>Eukaryota</taxon>
        <taxon>Fungi</taxon>
        <taxon>Dikarya</taxon>
        <taxon>Ascomycota</taxon>
        <taxon>Pezizomycotina</taxon>
        <taxon>Dothideomycetes</taxon>
        <taxon>Dothideomycetidae</taxon>
        <taxon>Dothideales</taxon>
        <taxon>Saccotheciaceae</taxon>
        <taxon>Aureobasidium</taxon>
    </lineage>
</organism>
<keyword evidence="2 3" id="KW-0040">ANK repeat</keyword>
<evidence type="ECO:0000256" key="4">
    <source>
        <dbReference type="SAM" id="MobiDB-lite"/>
    </source>
</evidence>
<feature type="repeat" description="ANK" evidence="3">
    <location>
        <begin position="387"/>
        <end position="419"/>
    </location>
</feature>